<dbReference type="HOGENOM" id="CLU_000445_92_1_9"/>
<sequence>MRVSVYDLTEGCRIAEDVMGLTTNPIIRKGTEISNIHIEALRAFNIKHVEVFSKHADGSKVEAEPVRPGEENAPAAPEEPLLKKQYTDLISYYNGVFNAWQSGGKLDIVALKSRLMPLLRQVAKNKDVIYQLHRWSEAKNYIAHHSVSTAILSYLLAEKSGYDQGGCIQLAVAGILTDTGMAKMPLSILKKSGALTQEEAIEIRKHPLYSYQYIMDSPLLKNEMKAAILQHHERLDGSGYPKGSRGDDISKSSQVLALADVFHAMTSERLYRAKKSPFKALEVIWEDEMGKFDIALLKSLQEMVGGLATGTRVILSDDRSAEVIFTQPQYLLRPMVKAAGSEDIIDLAKERRLYIEQVIS</sequence>
<dbReference type="PANTHER" id="PTHR43155">
    <property type="entry name" value="CYCLIC DI-GMP PHOSPHODIESTERASE PA4108-RELATED"/>
    <property type="match status" value="1"/>
</dbReference>
<organism evidence="2 3">
    <name type="scientific">Jeotgalibacillus malaysiensis</name>
    <dbReference type="NCBI Taxonomy" id="1508404"/>
    <lineage>
        <taxon>Bacteria</taxon>
        <taxon>Bacillati</taxon>
        <taxon>Bacillota</taxon>
        <taxon>Bacilli</taxon>
        <taxon>Bacillales</taxon>
        <taxon>Caryophanaceae</taxon>
        <taxon>Jeotgalibacillus</taxon>
    </lineage>
</organism>
<accession>A0A0B5AKY6</accession>
<feature type="domain" description="HD-GYP" evidence="1">
    <location>
        <begin position="121"/>
        <end position="316"/>
    </location>
</feature>
<dbReference type="SUPFAM" id="SSF109604">
    <property type="entry name" value="HD-domain/PDEase-like"/>
    <property type="match status" value="1"/>
</dbReference>
<dbReference type="CDD" id="cd00077">
    <property type="entry name" value="HDc"/>
    <property type="match status" value="1"/>
</dbReference>
<dbReference type="PANTHER" id="PTHR43155:SF2">
    <property type="entry name" value="CYCLIC DI-GMP PHOSPHODIESTERASE PA4108"/>
    <property type="match status" value="1"/>
</dbReference>
<dbReference type="STRING" id="1508404.JMA_00100"/>
<proteinExistence type="predicted"/>
<dbReference type="BioCyc" id="JESP1508404:G14D9-9188-MONOMER"/>
<evidence type="ECO:0000259" key="1">
    <source>
        <dbReference type="PROSITE" id="PS51832"/>
    </source>
</evidence>
<evidence type="ECO:0000313" key="2">
    <source>
        <dbReference type="EMBL" id="AJD89327.1"/>
    </source>
</evidence>
<keyword evidence="3" id="KW-1185">Reference proteome</keyword>
<dbReference type="Gene3D" id="1.10.3210.10">
    <property type="entry name" value="Hypothetical protein af1432"/>
    <property type="match status" value="1"/>
</dbReference>
<dbReference type="OrthoDB" id="9759601at2"/>
<gene>
    <name evidence="2" type="ORF">JMA_00100</name>
</gene>
<name>A0A0B5AKY6_9BACL</name>
<dbReference type="InterPro" id="IPR003607">
    <property type="entry name" value="HD/PDEase_dom"/>
</dbReference>
<evidence type="ECO:0000313" key="3">
    <source>
        <dbReference type="Proteomes" id="UP000031449"/>
    </source>
</evidence>
<protein>
    <recommendedName>
        <fullName evidence="1">HD-GYP domain-containing protein</fullName>
    </recommendedName>
</protein>
<dbReference type="AlphaFoldDB" id="A0A0B5AKY6"/>
<dbReference type="PROSITE" id="PS51832">
    <property type="entry name" value="HD_GYP"/>
    <property type="match status" value="1"/>
</dbReference>
<dbReference type="InterPro" id="IPR037522">
    <property type="entry name" value="HD_GYP_dom"/>
</dbReference>
<reference evidence="2 3" key="1">
    <citation type="submission" date="2014-08" db="EMBL/GenBank/DDBJ databases">
        <title>Complete genome of a marine bacteria Jeotgalibacillus malaysiensis.</title>
        <authorList>
            <person name="Yaakop A.S."/>
            <person name="Chan K.-G."/>
            <person name="Goh K.M."/>
        </authorList>
    </citation>
    <scope>NUCLEOTIDE SEQUENCE [LARGE SCALE GENOMIC DNA]</scope>
    <source>
        <strain evidence="2 3">D5</strain>
    </source>
</reference>
<dbReference type="KEGG" id="jeo:JMA_00100"/>
<dbReference type="Pfam" id="PF13487">
    <property type="entry name" value="HD_5"/>
    <property type="match status" value="1"/>
</dbReference>
<dbReference type="EMBL" id="CP009416">
    <property type="protein sequence ID" value="AJD89327.1"/>
    <property type="molecule type" value="Genomic_DNA"/>
</dbReference>
<dbReference type="SMART" id="SM00471">
    <property type="entry name" value="HDc"/>
    <property type="match status" value="1"/>
</dbReference>
<dbReference type="Proteomes" id="UP000031449">
    <property type="component" value="Chromosome"/>
</dbReference>